<dbReference type="InterPro" id="IPR002716">
    <property type="entry name" value="PIN_dom"/>
</dbReference>
<keyword evidence="3" id="KW-1185">Reference proteome</keyword>
<dbReference type="EMBL" id="JAAIJR010000013">
    <property type="protein sequence ID" value="NEX19641.1"/>
    <property type="molecule type" value="Genomic_DNA"/>
</dbReference>
<name>A0A6P1DRU2_9GAMM</name>
<gene>
    <name evidence="2" type="ORF">G3480_04820</name>
</gene>
<evidence type="ECO:0000313" key="3">
    <source>
        <dbReference type="Proteomes" id="UP000471640"/>
    </source>
</evidence>
<proteinExistence type="predicted"/>
<feature type="domain" description="PIN" evidence="1">
    <location>
        <begin position="6"/>
        <end position="119"/>
    </location>
</feature>
<evidence type="ECO:0000259" key="1">
    <source>
        <dbReference type="Pfam" id="PF13470"/>
    </source>
</evidence>
<evidence type="ECO:0000313" key="2">
    <source>
        <dbReference type="EMBL" id="NEX19641.1"/>
    </source>
</evidence>
<dbReference type="InterPro" id="IPR029060">
    <property type="entry name" value="PIN-like_dom_sf"/>
</dbReference>
<dbReference type="RefSeq" id="WP_164652542.1">
    <property type="nucleotide sequence ID" value="NZ_JAAIJR010000013.1"/>
</dbReference>
<dbReference type="Proteomes" id="UP000471640">
    <property type="component" value="Unassembled WGS sequence"/>
</dbReference>
<reference evidence="3" key="1">
    <citation type="journal article" date="2020" name="Microbiol. Resour. Announc.">
        <title>Draft Genome Sequences of Thiorhodococcus mannitoliphagus and Thiorhodococcus minor, Purple Sulfur Photosynthetic Bacteria in the Gammaproteobacterial Family Chromatiaceae.</title>
        <authorList>
            <person name="Aviles F.A."/>
            <person name="Meyer T.E."/>
            <person name="Kyndt J.A."/>
        </authorList>
    </citation>
    <scope>NUCLEOTIDE SEQUENCE [LARGE SCALE GENOMIC DNA]</scope>
    <source>
        <strain evidence="3">DSM 18266</strain>
    </source>
</reference>
<dbReference type="SUPFAM" id="SSF88723">
    <property type="entry name" value="PIN domain-like"/>
    <property type="match status" value="1"/>
</dbReference>
<comment type="caution">
    <text evidence="2">The sequence shown here is derived from an EMBL/GenBank/DDBJ whole genome shotgun (WGS) entry which is preliminary data.</text>
</comment>
<dbReference type="Pfam" id="PF13470">
    <property type="entry name" value="PIN_3"/>
    <property type="match status" value="1"/>
</dbReference>
<dbReference type="AlphaFoldDB" id="A0A6P1DRU2"/>
<protein>
    <submittedName>
        <fullName evidence="2">PIN domain-containing protein</fullName>
    </submittedName>
</protein>
<sequence>MNGRIKALFDITVLTDALTNQSAETQESVQVLTSAANGRVEGYLCASAIETLYELLSSKHGTESAEERIQELRHMLSVAPINASVVDAALTLGFPYLDDALTHESARVNGLDVVVTLNTDDFASATLPIMTPNHFLRQFGD</sequence>
<accession>A0A6P1DRU2</accession>
<organism evidence="2 3">
    <name type="scientific">Thiorhodococcus mannitoliphagus</name>
    <dbReference type="NCBI Taxonomy" id="329406"/>
    <lineage>
        <taxon>Bacteria</taxon>
        <taxon>Pseudomonadati</taxon>
        <taxon>Pseudomonadota</taxon>
        <taxon>Gammaproteobacteria</taxon>
        <taxon>Chromatiales</taxon>
        <taxon>Chromatiaceae</taxon>
        <taxon>Thiorhodococcus</taxon>
    </lineage>
</organism>
<reference evidence="2 3" key="2">
    <citation type="submission" date="2020-02" db="EMBL/GenBank/DDBJ databases">
        <title>Genome sequences of Thiorhodococcus mannitoliphagus and Thiorhodococcus minor, purple sulfur photosynthetic bacteria in the gammaproteobacterial family, Chromatiaceae.</title>
        <authorList>
            <person name="Aviles F.A."/>
            <person name="Meyer T.E."/>
            <person name="Kyndt J.A."/>
        </authorList>
    </citation>
    <scope>NUCLEOTIDE SEQUENCE [LARGE SCALE GENOMIC DNA]</scope>
    <source>
        <strain evidence="2 3">DSM 18266</strain>
    </source>
</reference>
<dbReference type="Gene3D" id="3.40.50.1010">
    <property type="entry name" value="5'-nuclease"/>
    <property type="match status" value="1"/>
</dbReference>